<feature type="domain" description="AMP-dependent synthetase/ligase" evidence="10">
    <location>
        <begin position="23"/>
        <end position="332"/>
    </location>
</feature>
<keyword evidence="6 8" id="KW-0067">ATP-binding</keyword>
<dbReference type="GO" id="GO:0030729">
    <property type="term" value="F:acetoacetate-CoA ligase activity"/>
    <property type="evidence" value="ECO:0007669"/>
    <property type="project" value="UniProtKB-UniRule"/>
</dbReference>
<comment type="function">
    <text evidence="8">Converts acetoacetate to acetoacetyl-CoA in the cytosol.</text>
</comment>
<dbReference type="RefSeq" id="XP_025789016.1">
    <property type="nucleotide sequence ID" value="XM_025933231.1"/>
</dbReference>
<evidence type="ECO:0000256" key="9">
    <source>
        <dbReference type="SAM" id="MobiDB-lite"/>
    </source>
</evidence>
<proteinExistence type="inferred from homology"/>
<evidence type="ECO:0000256" key="2">
    <source>
        <dbReference type="ARBA" id="ARBA00012988"/>
    </source>
</evidence>
<dbReference type="PROSITE" id="PS00455">
    <property type="entry name" value="AMP_BINDING"/>
    <property type="match status" value="1"/>
</dbReference>
<keyword evidence="11" id="KW-1185">Reference proteome</keyword>
<evidence type="ECO:0000256" key="7">
    <source>
        <dbReference type="ARBA" id="ARBA00023098"/>
    </source>
</evidence>
<comment type="catalytic activity">
    <reaction evidence="8">
        <text>acetoacetate + ATP + CoA = acetoacetyl-CoA + AMP + diphosphate</text>
        <dbReference type="Rhea" id="RHEA:16117"/>
        <dbReference type="ChEBI" id="CHEBI:13705"/>
        <dbReference type="ChEBI" id="CHEBI:30616"/>
        <dbReference type="ChEBI" id="CHEBI:33019"/>
        <dbReference type="ChEBI" id="CHEBI:57286"/>
        <dbReference type="ChEBI" id="CHEBI:57287"/>
        <dbReference type="ChEBI" id="CHEBI:456215"/>
        <dbReference type="EC" id="6.2.1.16"/>
    </reaction>
</comment>
<evidence type="ECO:0000256" key="5">
    <source>
        <dbReference type="ARBA" id="ARBA00022741"/>
    </source>
</evidence>
<keyword evidence="8" id="KW-0276">Fatty acid metabolism</keyword>
<evidence type="ECO:0000256" key="1">
    <source>
        <dbReference type="ARBA" id="ARBA00006432"/>
    </source>
</evidence>
<dbReference type="PANTHER" id="PTHR42921">
    <property type="entry name" value="ACETOACETYL-COA SYNTHETASE"/>
    <property type="match status" value="1"/>
</dbReference>
<keyword evidence="8" id="KW-0963">Cytoplasm</keyword>
<keyword evidence="4 8" id="KW-0436">Ligase</keyword>
<dbReference type="GO" id="GO:0032024">
    <property type="term" value="P:positive regulation of insulin secretion"/>
    <property type="evidence" value="ECO:0007669"/>
    <property type="project" value="TreeGrafter"/>
</dbReference>
<evidence type="ECO:0000256" key="4">
    <source>
        <dbReference type="ARBA" id="ARBA00022598"/>
    </source>
</evidence>
<evidence type="ECO:0000256" key="8">
    <source>
        <dbReference type="RuleBase" id="RU367019"/>
    </source>
</evidence>
<dbReference type="InterPro" id="IPR042099">
    <property type="entry name" value="ANL_N_sf"/>
</dbReference>
<dbReference type="InterPro" id="IPR020845">
    <property type="entry name" value="AMP-binding_CS"/>
</dbReference>
<comment type="similarity">
    <text evidence="1 8">Belongs to the ATP-dependent AMP-binding enzyme family.</text>
</comment>
<dbReference type="Pfam" id="PF00501">
    <property type="entry name" value="AMP-binding"/>
    <property type="match status" value="1"/>
</dbReference>
<feature type="region of interest" description="Disordered" evidence="9">
    <location>
        <begin position="465"/>
        <end position="488"/>
    </location>
</feature>
<evidence type="ECO:0000313" key="12">
    <source>
        <dbReference type="RefSeq" id="XP_025789016.1"/>
    </source>
</evidence>
<evidence type="ECO:0000259" key="10">
    <source>
        <dbReference type="Pfam" id="PF00501"/>
    </source>
</evidence>
<organism evidence="11 12">
    <name type="scientific">Puma concolor</name>
    <name type="common">Mountain lion</name>
    <name type="synonym">Felis concolor</name>
    <dbReference type="NCBI Taxonomy" id="9696"/>
    <lineage>
        <taxon>Eukaryota</taxon>
        <taxon>Metazoa</taxon>
        <taxon>Chordata</taxon>
        <taxon>Craniata</taxon>
        <taxon>Vertebrata</taxon>
        <taxon>Euteleostomi</taxon>
        <taxon>Mammalia</taxon>
        <taxon>Eutheria</taxon>
        <taxon>Laurasiatheria</taxon>
        <taxon>Carnivora</taxon>
        <taxon>Feliformia</taxon>
        <taxon>Felidae</taxon>
        <taxon>Felinae</taxon>
        <taxon>Puma</taxon>
    </lineage>
</organism>
<dbReference type="InterPro" id="IPR005914">
    <property type="entry name" value="Acac_CoA_synth"/>
</dbReference>
<dbReference type="Gene3D" id="3.40.50.12780">
    <property type="entry name" value="N-terminal domain of ligase-like"/>
    <property type="match status" value="1"/>
</dbReference>
<comment type="subcellular location">
    <subcellularLocation>
        <location evidence="8">Cytoplasm</location>
        <location evidence="8">Cytosol</location>
    </subcellularLocation>
</comment>
<keyword evidence="7 8" id="KW-0443">Lipid metabolism</keyword>
<dbReference type="EC" id="6.2.1.16" evidence="2 8"/>
<dbReference type="SUPFAM" id="SSF56801">
    <property type="entry name" value="Acetyl-CoA synthetase-like"/>
    <property type="match status" value="1"/>
</dbReference>
<dbReference type="InterPro" id="IPR000873">
    <property type="entry name" value="AMP-dep_synth/lig_dom"/>
</dbReference>
<dbReference type="PANTHER" id="PTHR42921:SF1">
    <property type="entry name" value="ACETOACETYL-COA SYNTHETASE"/>
    <property type="match status" value="1"/>
</dbReference>
<evidence type="ECO:0000256" key="6">
    <source>
        <dbReference type="ARBA" id="ARBA00022840"/>
    </source>
</evidence>
<reference evidence="12" key="1">
    <citation type="submission" date="2025-08" db="UniProtKB">
        <authorList>
            <consortium name="RefSeq"/>
        </authorList>
    </citation>
    <scope>IDENTIFICATION</scope>
    <source>
        <tissue evidence="12">Blood</tissue>
    </source>
</reference>
<dbReference type="GO" id="GO:0005829">
    <property type="term" value="C:cytosol"/>
    <property type="evidence" value="ECO:0007669"/>
    <property type="project" value="UniProtKB-SubCell"/>
</dbReference>
<gene>
    <name evidence="12" type="primary">AACS</name>
</gene>
<dbReference type="KEGG" id="pcoo:112870146"/>
<sequence>MLGSGCSSRTAACTHAAVPFVTCGEGREEIVKVTFEELRQQVALFAAAMRKMNVKQGDRVVGYLPNGVHAVEAMLAAASIGAIWSSTSPDFGVNGVLDRFSQIQPKLIFSVEAVRYNGKDFSHMEKLQQVVKGLPDLERVVLIPYLASREKIDISKIPNSVFLDDFLATGRGEQAPQLEFEQLPFSHPLFIMFSSGTTGAPKCMVHSAGGTLIQHLKEHVLHGNMNSSDTLLYYTTVGWMMWNWMVSALATGAALVLYDGSPLVPTPNVLWDLVDRLGITILGTGAKWLAVLEEKDLKPMETHSLQTLHTVLSTGSPLKAESYDYVYRCIKSSVLLGSISGGTDIISCFMGQNFSVPVYRGEIQARNLGMAVEAWNEEGVWAHGDYCRINPKTGGIVMLGRRCCPLWLGWGVIARVPRGFSRPRVFRSSCSALTDRKPVGTTGRAHEAWIREGALDVWEASDCEECSAPAGPDEGSGEGSGGSRTSSLARGSYTLNGKKVEVAVKQVIAGKAVEHRGAFSNPDTLDLYRDIPELRDF</sequence>
<dbReference type="GO" id="GO:0005524">
    <property type="term" value="F:ATP binding"/>
    <property type="evidence" value="ECO:0007669"/>
    <property type="project" value="UniProtKB-UniRule"/>
</dbReference>
<dbReference type="AlphaFoldDB" id="A0A6P6IL98"/>
<dbReference type="CTD" id="65985"/>
<accession>A0A6P6IL98</accession>
<dbReference type="Proteomes" id="UP000515131">
    <property type="component" value="Unplaced"/>
</dbReference>
<keyword evidence="5 8" id="KW-0547">Nucleotide-binding</keyword>
<dbReference type="GeneID" id="112870146"/>
<dbReference type="NCBIfam" id="TIGR01217">
    <property type="entry name" value="ac_ac_CoA_syn"/>
    <property type="match status" value="1"/>
</dbReference>
<name>A0A6P6IL98_PUMCO</name>
<dbReference type="GO" id="GO:0006631">
    <property type="term" value="P:fatty acid metabolic process"/>
    <property type="evidence" value="ECO:0007669"/>
    <property type="project" value="UniProtKB-UniRule"/>
</dbReference>
<protein>
    <recommendedName>
        <fullName evidence="3 8">Acetoacetyl-CoA synthetase</fullName>
        <ecNumber evidence="2 8">6.2.1.16</ecNumber>
    </recommendedName>
</protein>
<evidence type="ECO:0000256" key="3">
    <source>
        <dbReference type="ARBA" id="ARBA00015326"/>
    </source>
</evidence>
<evidence type="ECO:0000313" key="11">
    <source>
        <dbReference type="Proteomes" id="UP000515131"/>
    </source>
</evidence>